<dbReference type="AlphaFoldDB" id="A0A6F8VCB5"/>
<name>A0A6F8VCB5_9PROT</name>
<protein>
    <recommendedName>
        <fullName evidence="4">DUF4168 domain-containing protein</fullName>
    </recommendedName>
</protein>
<evidence type="ECO:0000313" key="2">
    <source>
        <dbReference type="EMBL" id="BCB27483.1"/>
    </source>
</evidence>
<dbReference type="Proteomes" id="UP000502260">
    <property type="component" value="Chromosome"/>
</dbReference>
<evidence type="ECO:0000313" key="3">
    <source>
        <dbReference type="Proteomes" id="UP000502260"/>
    </source>
</evidence>
<reference evidence="3" key="1">
    <citation type="submission" date="2020-03" db="EMBL/GenBank/DDBJ databases">
        <title>Complete genome sequence of sulfur-oxidizing bacterium skT11.</title>
        <authorList>
            <person name="Kanda M."/>
            <person name="Kojima H."/>
            <person name="Fukui M."/>
        </authorList>
    </citation>
    <scope>NUCLEOTIDE SEQUENCE [LARGE SCALE GENOMIC DNA]</scope>
    <source>
        <strain evidence="3">skT11</strain>
    </source>
</reference>
<feature type="chain" id="PRO_5026200989" description="DUF4168 domain-containing protein" evidence="1">
    <location>
        <begin position="19"/>
        <end position="127"/>
    </location>
</feature>
<sequence>MCRLAFILLFLFSLNAAAADETNELQRLHSAVNMLNQEQQTIYQQFQMVQELIRGSFQLPYSTQIQPMQTMGEVPNYADVIAAQKNAARRGEELYVQANRLLARYGEIEEEKKPLQQRILKLISNGK</sequence>
<evidence type="ECO:0008006" key="4">
    <source>
        <dbReference type="Google" id="ProtNLM"/>
    </source>
</evidence>
<proteinExistence type="predicted"/>
<accession>A0A6F8VCB5</accession>
<evidence type="ECO:0000256" key="1">
    <source>
        <dbReference type="SAM" id="SignalP"/>
    </source>
</evidence>
<keyword evidence="3" id="KW-1185">Reference proteome</keyword>
<keyword evidence="1" id="KW-0732">Signal</keyword>
<dbReference type="RefSeq" id="WP_173065176.1">
    <property type="nucleotide sequence ID" value="NZ_AP022853.1"/>
</dbReference>
<organism evidence="2 3">
    <name type="scientific">Sulfurimicrobium lacus</name>
    <dbReference type="NCBI Taxonomy" id="2715678"/>
    <lineage>
        <taxon>Bacteria</taxon>
        <taxon>Pseudomonadati</taxon>
        <taxon>Pseudomonadota</taxon>
        <taxon>Betaproteobacteria</taxon>
        <taxon>Nitrosomonadales</taxon>
        <taxon>Sulfuricellaceae</taxon>
        <taxon>Sulfurimicrobium</taxon>
    </lineage>
</organism>
<feature type="signal peptide" evidence="1">
    <location>
        <begin position="1"/>
        <end position="18"/>
    </location>
</feature>
<dbReference type="KEGG" id="slac:SKTS_23690"/>
<gene>
    <name evidence="2" type="ORF">SKTS_23690</name>
</gene>
<dbReference type="EMBL" id="AP022853">
    <property type="protein sequence ID" value="BCB27483.1"/>
    <property type="molecule type" value="Genomic_DNA"/>
</dbReference>